<reference evidence="2 3" key="1">
    <citation type="journal article" date="2016" name="Environ. Microbiol.">
        <title>New Methyloceanibacter diversity from North Sea sediments includes methanotroph containing solely the soluble methane monooxygenase.</title>
        <authorList>
            <person name="Vekeman B."/>
            <person name="Kerckhof F.M."/>
            <person name="Cremers G."/>
            <person name="de Vos P."/>
            <person name="Vandamme P."/>
            <person name="Boon N."/>
            <person name="Op den Camp H.J."/>
            <person name="Heylen K."/>
        </authorList>
    </citation>
    <scope>NUCLEOTIDE SEQUENCE [LARGE SCALE GENOMIC DNA]</scope>
    <source>
        <strain evidence="2 3">R-67175</strain>
    </source>
</reference>
<dbReference type="EMBL" id="LPWF01000038">
    <property type="protein sequence ID" value="ODR93436.1"/>
    <property type="molecule type" value="Genomic_DNA"/>
</dbReference>
<organism evidence="2 3">
    <name type="scientific">Methyloceanibacter superfactus</name>
    <dbReference type="NCBI Taxonomy" id="1774969"/>
    <lineage>
        <taxon>Bacteria</taxon>
        <taxon>Pseudomonadati</taxon>
        <taxon>Pseudomonadota</taxon>
        <taxon>Alphaproteobacteria</taxon>
        <taxon>Hyphomicrobiales</taxon>
        <taxon>Hyphomicrobiaceae</taxon>
        <taxon>Methyloceanibacter</taxon>
    </lineage>
</organism>
<comment type="caution">
    <text evidence="2">The sequence shown here is derived from an EMBL/GenBank/DDBJ whole genome shotgun (WGS) entry which is preliminary data.</text>
</comment>
<feature type="compositionally biased region" description="Polar residues" evidence="1">
    <location>
        <begin position="1"/>
        <end position="16"/>
    </location>
</feature>
<dbReference type="RefSeq" id="WP_069442970.1">
    <property type="nucleotide sequence ID" value="NZ_LPWF01000038.1"/>
</dbReference>
<evidence type="ECO:0000313" key="3">
    <source>
        <dbReference type="Proteomes" id="UP000094472"/>
    </source>
</evidence>
<name>A0A1E3VKC8_9HYPH</name>
<dbReference type="InterPro" id="IPR036629">
    <property type="entry name" value="YjbJ_sf"/>
</dbReference>
<dbReference type="Gene3D" id="1.10.1470.10">
    <property type="entry name" value="YjbJ"/>
    <property type="match status" value="1"/>
</dbReference>
<keyword evidence="3" id="KW-1185">Reference proteome</keyword>
<dbReference type="Proteomes" id="UP000094472">
    <property type="component" value="Unassembled WGS sequence"/>
</dbReference>
<feature type="region of interest" description="Disordered" evidence="1">
    <location>
        <begin position="1"/>
        <end position="21"/>
    </location>
</feature>
<dbReference type="AlphaFoldDB" id="A0A1E3VKC8"/>
<evidence type="ECO:0008006" key="4">
    <source>
        <dbReference type="Google" id="ProtNLM"/>
    </source>
</evidence>
<proteinExistence type="predicted"/>
<accession>A0A1E3VKC8</accession>
<evidence type="ECO:0000313" key="2">
    <source>
        <dbReference type="EMBL" id="ODR93436.1"/>
    </source>
</evidence>
<evidence type="ECO:0000256" key="1">
    <source>
        <dbReference type="SAM" id="MobiDB-lite"/>
    </source>
</evidence>
<dbReference type="OrthoDB" id="7933869at2"/>
<gene>
    <name evidence="2" type="ORF">AUC69_04340</name>
</gene>
<protein>
    <recommendedName>
        <fullName evidence="4">CsbD-like domain-containing protein</fullName>
    </recommendedName>
</protein>
<sequence>MENSAATKTSENTQDNAEGHKALLSDIRAKWDKFSEQDVSSLKGKDDLVSKVSAKYDIKPDQAQRDVDAVLKGRKIGASA</sequence>